<keyword evidence="3" id="KW-0460">Magnesium</keyword>
<keyword evidence="5" id="KW-1185">Reference proteome</keyword>
<dbReference type="NCBIfam" id="TIGR01486">
    <property type="entry name" value="HAD-SF-IIB-MPGP"/>
    <property type="match status" value="1"/>
</dbReference>
<proteinExistence type="predicted"/>
<keyword evidence="1" id="KW-0479">Metal-binding</keyword>
<evidence type="ECO:0000256" key="3">
    <source>
        <dbReference type="ARBA" id="ARBA00022842"/>
    </source>
</evidence>
<dbReference type="Proteomes" id="UP000001933">
    <property type="component" value="Chromosome"/>
</dbReference>
<dbReference type="SFLD" id="SFLDG01142">
    <property type="entry name" value="C2.B.2:_Mannosyl-3-phosphoglyc"/>
    <property type="match status" value="1"/>
</dbReference>
<dbReference type="GO" id="GO:0005829">
    <property type="term" value="C:cytosol"/>
    <property type="evidence" value="ECO:0007669"/>
    <property type="project" value="TreeGrafter"/>
</dbReference>
<dbReference type="EMBL" id="CP000252">
    <property type="protein sequence ID" value="ABC78685.1"/>
    <property type="molecule type" value="Genomic_DNA"/>
</dbReference>
<sequence length="287" mass="32159">MFLPLRRKVDRDGMKIIIFTDLDGSLLNHDDYSFEGARPSLDRLREARIPLIFVTSKTRSEVERLQDAMRIREPFIVENGGGIFFPGNYRGFSFSGECLKDGDFVVLALGVPYDRIRGVFVTMKSRFKITGYGDLSPEEVAWLTGLSTAEARRAKVREFSEPFLLESVEDLPALEGLVKQKGMKIVRGGRFYHLIGAGQDKGAAVRGVRDIYRRNDGGGHIAIGIGDSENDLPLLQTVDIPVLIPHAERGFLDVSLPGLVKARESGCRGWNEAMRRILDELFQTDRI</sequence>
<dbReference type="InterPro" id="IPR006381">
    <property type="entry name" value="HAD-SF-IIB-MPGP"/>
</dbReference>
<dbReference type="GO" id="GO:0050531">
    <property type="term" value="F:mannosyl-3-phosphoglycerate phosphatase activity"/>
    <property type="evidence" value="ECO:0007669"/>
    <property type="project" value="InterPro"/>
</dbReference>
<evidence type="ECO:0000313" key="5">
    <source>
        <dbReference type="Proteomes" id="UP000001933"/>
    </source>
</evidence>
<reference evidence="4 5" key="1">
    <citation type="journal article" date="2007" name="Proc. Natl. Acad. Sci. U.S.A.">
        <title>The genome of Syntrophus aciditrophicus: life at the thermodynamic limit of microbial growth.</title>
        <authorList>
            <person name="McInerney M.J."/>
            <person name="Rohlin L."/>
            <person name="Mouttaki H."/>
            <person name="Kim U."/>
            <person name="Krupp R.S."/>
            <person name="Rios-Hernandez L."/>
            <person name="Sieber J."/>
            <person name="Struchtemeyer C.G."/>
            <person name="Bhattacharyya A."/>
            <person name="Campbell J.W."/>
            <person name="Gunsalus R.P."/>
        </authorList>
    </citation>
    <scope>NUCLEOTIDE SEQUENCE [LARGE SCALE GENOMIC DNA]</scope>
    <source>
        <strain evidence="4 5">SB</strain>
    </source>
</reference>
<keyword evidence="2 4" id="KW-0378">Hydrolase</keyword>
<dbReference type="InterPro" id="IPR006379">
    <property type="entry name" value="HAD-SF_hydro_IIB"/>
</dbReference>
<dbReference type="FunCoup" id="Q2LX72">
    <property type="interactions" value="21"/>
</dbReference>
<evidence type="ECO:0000256" key="2">
    <source>
        <dbReference type="ARBA" id="ARBA00022801"/>
    </source>
</evidence>
<dbReference type="InParanoid" id="Q2LX72"/>
<dbReference type="SFLD" id="SFLDS00003">
    <property type="entry name" value="Haloacid_Dehalogenase"/>
    <property type="match status" value="1"/>
</dbReference>
<dbReference type="AlphaFoldDB" id="Q2LX72"/>
<gene>
    <name evidence="4" type="ORF">SYN_00870</name>
</gene>
<dbReference type="KEGG" id="sat:SYN_00870"/>
<dbReference type="Gene3D" id="3.30.980.20">
    <property type="entry name" value="Putative mannosyl-3-phosphoglycerate phosphatase, domain 2"/>
    <property type="match status" value="1"/>
</dbReference>
<dbReference type="STRING" id="56780.SYN_00870"/>
<protein>
    <submittedName>
        <fullName evidence="4">Hydrolase</fullName>
    </submittedName>
</protein>
<dbReference type="SFLD" id="SFLDG01140">
    <property type="entry name" value="C2.B:_Phosphomannomutase_and_P"/>
    <property type="match status" value="1"/>
</dbReference>
<name>Q2LX72_SYNAS</name>
<dbReference type="InterPro" id="IPR036412">
    <property type="entry name" value="HAD-like_sf"/>
</dbReference>
<evidence type="ECO:0000256" key="1">
    <source>
        <dbReference type="ARBA" id="ARBA00022723"/>
    </source>
</evidence>
<dbReference type="SUPFAM" id="SSF56784">
    <property type="entry name" value="HAD-like"/>
    <property type="match status" value="1"/>
</dbReference>
<dbReference type="InterPro" id="IPR023214">
    <property type="entry name" value="HAD_sf"/>
</dbReference>
<dbReference type="NCBIfam" id="TIGR01484">
    <property type="entry name" value="HAD-SF-IIB"/>
    <property type="match status" value="1"/>
</dbReference>
<dbReference type="GO" id="GO:0000287">
    <property type="term" value="F:magnesium ion binding"/>
    <property type="evidence" value="ECO:0007669"/>
    <property type="project" value="TreeGrafter"/>
</dbReference>
<dbReference type="PANTHER" id="PTHR10000:SF8">
    <property type="entry name" value="HAD SUPERFAMILY HYDROLASE-LIKE, TYPE 3"/>
    <property type="match status" value="1"/>
</dbReference>
<dbReference type="Pfam" id="PF08282">
    <property type="entry name" value="Hydrolase_3"/>
    <property type="match status" value="1"/>
</dbReference>
<dbReference type="Gene3D" id="3.40.50.1000">
    <property type="entry name" value="HAD superfamily/HAD-like"/>
    <property type="match status" value="1"/>
</dbReference>
<dbReference type="GO" id="GO:0051479">
    <property type="term" value="P:mannosylglycerate biosynthetic process"/>
    <property type="evidence" value="ECO:0007669"/>
    <property type="project" value="InterPro"/>
</dbReference>
<dbReference type="eggNOG" id="COG3769">
    <property type="taxonomic scope" value="Bacteria"/>
</dbReference>
<evidence type="ECO:0000313" key="4">
    <source>
        <dbReference type="EMBL" id="ABC78685.1"/>
    </source>
</evidence>
<organism evidence="4 5">
    <name type="scientific">Syntrophus aciditrophicus (strain SB)</name>
    <dbReference type="NCBI Taxonomy" id="56780"/>
    <lineage>
        <taxon>Bacteria</taxon>
        <taxon>Pseudomonadati</taxon>
        <taxon>Thermodesulfobacteriota</taxon>
        <taxon>Syntrophia</taxon>
        <taxon>Syntrophales</taxon>
        <taxon>Syntrophaceae</taxon>
        <taxon>Syntrophus</taxon>
    </lineage>
</organism>
<dbReference type="PANTHER" id="PTHR10000">
    <property type="entry name" value="PHOSPHOSERINE PHOSPHATASE"/>
    <property type="match status" value="1"/>
</dbReference>
<accession>Q2LX72</accession>
<dbReference type="HOGENOM" id="CLU_063016_0_0_7"/>